<dbReference type="PROSITE" id="PS50943">
    <property type="entry name" value="HTH_CROC1"/>
    <property type="match status" value="1"/>
</dbReference>
<dbReference type="EMBL" id="FNUK01000011">
    <property type="protein sequence ID" value="SEF78696.1"/>
    <property type="molecule type" value="Genomic_DNA"/>
</dbReference>
<evidence type="ECO:0000313" key="5">
    <source>
        <dbReference type="EMBL" id="SEF78696.1"/>
    </source>
</evidence>
<proteinExistence type="predicted"/>
<dbReference type="Gene3D" id="1.10.260.40">
    <property type="entry name" value="lambda repressor-like DNA-binding domains"/>
    <property type="match status" value="1"/>
</dbReference>
<dbReference type="SUPFAM" id="SSF47413">
    <property type="entry name" value="lambda repressor-like DNA-binding domains"/>
    <property type="match status" value="1"/>
</dbReference>
<reference evidence="6" key="1">
    <citation type="submission" date="2016-10" db="EMBL/GenBank/DDBJ databases">
        <authorList>
            <person name="Varghese N."/>
            <person name="Submissions S."/>
        </authorList>
    </citation>
    <scope>NUCLEOTIDE SEQUENCE [LARGE SCALE GENOMIC DNA]</scope>
    <source>
        <strain evidence="6">DSM 5463</strain>
    </source>
</reference>
<keyword evidence="6" id="KW-1185">Reference proteome</keyword>
<dbReference type="Proteomes" id="UP000242850">
    <property type="component" value="Unassembled WGS sequence"/>
</dbReference>
<evidence type="ECO:0000256" key="2">
    <source>
        <dbReference type="ARBA" id="ARBA00023125"/>
    </source>
</evidence>
<evidence type="ECO:0000256" key="3">
    <source>
        <dbReference type="ARBA" id="ARBA00023163"/>
    </source>
</evidence>
<dbReference type="InterPro" id="IPR015927">
    <property type="entry name" value="Peptidase_S24_S26A/B/C"/>
</dbReference>
<feature type="domain" description="HTH cro/C1-type" evidence="4">
    <location>
        <begin position="8"/>
        <end position="63"/>
    </location>
</feature>
<keyword evidence="2" id="KW-0238">DNA-binding</keyword>
<evidence type="ECO:0000259" key="4">
    <source>
        <dbReference type="PROSITE" id="PS50943"/>
    </source>
</evidence>
<dbReference type="InterPro" id="IPR036286">
    <property type="entry name" value="LexA/Signal_pep-like_sf"/>
</dbReference>
<dbReference type="SMART" id="SM00530">
    <property type="entry name" value="HTH_XRE"/>
    <property type="match status" value="1"/>
</dbReference>
<protein>
    <submittedName>
        <fullName evidence="5">Helix-turn-helix</fullName>
    </submittedName>
</protein>
<gene>
    <name evidence="5" type="ORF">SAMN05660865_01006</name>
</gene>
<dbReference type="InterPro" id="IPR010982">
    <property type="entry name" value="Lambda_DNA-bd_dom_sf"/>
</dbReference>
<dbReference type="SUPFAM" id="SSF51306">
    <property type="entry name" value="LexA/Signal peptidase"/>
    <property type="match status" value="1"/>
</dbReference>
<dbReference type="Gene3D" id="2.10.109.10">
    <property type="entry name" value="Umud Fragment, subunit A"/>
    <property type="match status" value="1"/>
</dbReference>
<organism evidence="5 6">
    <name type="scientific">Caloramator fervidus</name>
    <dbReference type="NCBI Taxonomy" id="29344"/>
    <lineage>
        <taxon>Bacteria</taxon>
        <taxon>Bacillati</taxon>
        <taxon>Bacillota</taxon>
        <taxon>Clostridia</taxon>
        <taxon>Eubacteriales</taxon>
        <taxon>Clostridiaceae</taxon>
        <taxon>Caloramator</taxon>
    </lineage>
</organism>
<dbReference type="AlphaFoldDB" id="A0A1H5UUL8"/>
<dbReference type="PANTHER" id="PTHR40661">
    <property type="match status" value="1"/>
</dbReference>
<accession>A0A1H5UUL8</accession>
<evidence type="ECO:0000313" key="6">
    <source>
        <dbReference type="Proteomes" id="UP000242850"/>
    </source>
</evidence>
<sequence length="216" mass="24993">MNRIGKKIEEARNRSAISIKELAKKLGVSPSYITEIEMGKKIINENMIKRLEKILNVSLEDDLYEDIQQPVENIKTYDNLPINKDIEDAFSNIIKKVPVCDVYFKEIYDYKLMPVIDKKIEGYNQDKIIFIKAPDDSMRGFKISKGDKIMLFKTSEIENNSIFLIDIAGKRYIRQLKRLDSNKVIIISHGNDIKTETLDIKSFTVIGKCIKLEIDL</sequence>
<dbReference type="RefSeq" id="WP_103895986.1">
    <property type="nucleotide sequence ID" value="NZ_FNUK01000011.1"/>
</dbReference>
<dbReference type="GO" id="GO:0003677">
    <property type="term" value="F:DNA binding"/>
    <property type="evidence" value="ECO:0007669"/>
    <property type="project" value="UniProtKB-KW"/>
</dbReference>
<keyword evidence="1" id="KW-0805">Transcription regulation</keyword>
<name>A0A1H5UUL8_9CLOT</name>
<keyword evidence="3" id="KW-0804">Transcription</keyword>
<dbReference type="PANTHER" id="PTHR40661:SF3">
    <property type="entry name" value="FELS-1 PROPHAGE TRANSCRIPTIONAL REGULATOR"/>
    <property type="match status" value="1"/>
</dbReference>
<dbReference type="InterPro" id="IPR001387">
    <property type="entry name" value="Cro/C1-type_HTH"/>
</dbReference>
<dbReference type="OrthoDB" id="14949at2"/>
<dbReference type="Pfam" id="PF01381">
    <property type="entry name" value="HTH_3"/>
    <property type="match status" value="1"/>
</dbReference>
<dbReference type="CDD" id="cd00093">
    <property type="entry name" value="HTH_XRE"/>
    <property type="match status" value="1"/>
</dbReference>
<dbReference type="Pfam" id="PF00717">
    <property type="entry name" value="Peptidase_S24"/>
    <property type="match status" value="1"/>
</dbReference>
<evidence type="ECO:0000256" key="1">
    <source>
        <dbReference type="ARBA" id="ARBA00023015"/>
    </source>
</evidence>